<dbReference type="InterPro" id="IPR007443">
    <property type="entry name" value="LpoA"/>
</dbReference>
<keyword evidence="4" id="KW-0449">Lipoprotein</keyword>
<evidence type="ECO:0000313" key="5">
    <source>
        <dbReference type="Proteomes" id="UP000290637"/>
    </source>
</evidence>
<dbReference type="SUPFAM" id="SSF53822">
    <property type="entry name" value="Periplasmic binding protein-like I"/>
    <property type="match status" value="1"/>
</dbReference>
<dbReference type="InterPro" id="IPR028082">
    <property type="entry name" value="Peripla_BP_I"/>
</dbReference>
<dbReference type="Pfam" id="PF04348">
    <property type="entry name" value="LppC"/>
    <property type="match status" value="1"/>
</dbReference>
<dbReference type="CDD" id="cd06339">
    <property type="entry name" value="PBP1_YraM_LppC_lipoprotein-like"/>
    <property type="match status" value="1"/>
</dbReference>
<evidence type="ECO:0000256" key="1">
    <source>
        <dbReference type="ARBA" id="ARBA00023136"/>
    </source>
</evidence>
<protein>
    <submittedName>
        <fullName evidence="4">LppC family lipoprotein</fullName>
    </submittedName>
</protein>
<evidence type="ECO:0000313" key="4">
    <source>
        <dbReference type="EMBL" id="QBE63887.1"/>
    </source>
</evidence>
<feature type="signal peptide" evidence="3">
    <location>
        <begin position="1"/>
        <end position="23"/>
    </location>
</feature>
<evidence type="ECO:0000256" key="2">
    <source>
        <dbReference type="SAM" id="MobiDB-lite"/>
    </source>
</evidence>
<dbReference type="GO" id="GO:0009252">
    <property type="term" value="P:peptidoglycan biosynthetic process"/>
    <property type="evidence" value="ECO:0007669"/>
    <property type="project" value="TreeGrafter"/>
</dbReference>
<dbReference type="EMBL" id="CP035913">
    <property type="protein sequence ID" value="QBE63887.1"/>
    <property type="molecule type" value="Genomic_DNA"/>
</dbReference>
<dbReference type="Proteomes" id="UP000290637">
    <property type="component" value="Chromosome"/>
</dbReference>
<feature type="region of interest" description="Disordered" evidence="2">
    <location>
        <begin position="41"/>
        <end position="60"/>
    </location>
</feature>
<reference evidence="4 5" key="1">
    <citation type="submission" date="2019-02" db="EMBL/GenBank/DDBJ databases">
        <title>Draft Genome Sequences of Six Type Strains of the Genus Massilia.</title>
        <authorList>
            <person name="Miess H."/>
            <person name="Frediansyhah A."/>
            <person name="Gross H."/>
        </authorList>
    </citation>
    <scope>NUCLEOTIDE SEQUENCE [LARGE SCALE GENOMIC DNA]</scope>
    <source>
        <strain evidence="4 5">DSM 17473</strain>
    </source>
</reference>
<sequence length="426" mass="44887">MLANKIKTLLLCVAAALSVSACSTPCGSPGALCAPIETVTSPAPRVTAPPERPPAPTPEEEAQVQTFAVAMPGTPAEGQAAATVPGQAVRIGVVLPLRSETLGRAADAVRAGFMAAWERERAGFEVTIIETGDAADDILSTYEAALAQQDIIVGPLARSAVTAVAASPLVTKPTIALNHPEDREGTTLPPKMLSIGLSIEEEARQVAEWAAREYPGANVMILSGSTAWQRRIASAFAGHAPQVGMATKTLELTALNGYLSDGEMVALRARLVEQPVDLLFAALDADQARQLRVALSAPPLSEIPLFGTSSLNPGRVSLYQGAELDGVKLLDLPWQIQRDNPTVASYPQPVPRDDERLTADMERLYALGIDAFRVAREIALRPGQPISLDGVTGQLSIDFGNGPARVKRVEPAAIYRNGVPVPVTTP</sequence>
<dbReference type="RefSeq" id="WP_130187008.1">
    <property type="nucleotide sequence ID" value="NZ_CP035913.1"/>
</dbReference>
<dbReference type="PROSITE" id="PS51257">
    <property type="entry name" value="PROKAR_LIPOPROTEIN"/>
    <property type="match status" value="1"/>
</dbReference>
<accession>A0A4P6KY77</accession>
<dbReference type="GO" id="GO:0031241">
    <property type="term" value="C:periplasmic side of cell outer membrane"/>
    <property type="evidence" value="ECO:0007669"/>
    <property type="project" value="TreeGrafter"/>
</dbReference>
<feature type="chain" id="PRO_5020953615" evidence="3">
    <location>
        <begin position="24"/>
        <end position="426"/>
    </location>
</feature>
<dbReference type="GO" id="GO:0030234">
    <property type="term" value="F:enzyme regulator activity"/>
    <property type="evidence" value="ECO:0007669"/>
    <property type="project" value="TreeGrafter"/>
</dbReference>
<dbReference type="OrthoDB" id="9152130at2"/>
<keyword evidence="1" id="KW-0472">Membrane</keyword>
<dbReference type="PANTHER" id="PTHR38038">
    <property type="entry name" value="PENICILLIN-BINDING PROTEIN ACTIVATOR LPOA"/>
    <property type="match status" value="1"/>
</dbReference>
<dbReference type="KEGG" id="plue:EWM63_13555"/>
<gene>
    <name evidence="4" type="ORF">EWM63_13555</name>
</gene>
<organism evidence="4 5">
    <name type="scientific">Pseudoduganella lutea</name>
    <dbReference type="NCBI Taxonomy" id="321985"/>
    <lineage>
        <taxon>Bacteria</taxon>
        <taxon>Pseudomonadati</taxon>
        <taxon>Pseudomonadota</taxon>
        <taxon>Betaproteobacteria</taxon>
        <taxon>Burkholderiales</taxon>
        <taxon>Oxalobacteraceae</taxon>
        <taxon>Telluria group</taxon>
        <taxon>Pseudoduganella</taxon>
    </lineage>
</organism>
<keyword evidence="5" id="KW-1185">Reference proteome</keyword>
<dbReference type="AlphaFoldDB" id="A0A4P6KY77"/>
<evidence type="ECO:0000256" key="3">
    <source>
        <dbReference type="SAM" id="SignalP"/>
    </source>
</evidence>
<keyword evidence="3" id="KW-0732">Signal</keyword>
<name>A0A4P6KY77_9BURK</name>
<proteinExistence type="predicted"/>
<dbReference type="PANTHER" id="PTHR38038:SF1">
    <property type="entry name" value="PENICILLIN-BINDING PROTEIN ACTIVATOR LPOA"/>
    <property type="match status" value="1"/>
</dbReference>
<dbReference type="Gene3D" id="3.40.50.2300">
    <property type="match status" value="2"/>
</dbReference>